<sequence>MAFANVIEIDGLLQEISADSPQGEDIREDRSPTSDYYTIKDARNSARAAERSAMFDDSDTDLLAPWRDVARTAEKILREKSKDLEVASWYTEALIRLHGFAGLRDGVALINGLVEQFWDGLYPEPDEDGLETKVAPLTGLNGDGADGTLLLPIRSAEITPEGDFGGFSFFQYQQARDADKIADPDAKAARVETLGYGLGEFEQCSKSAAPQWAQDLVETLEEALTTYKQINETLRGHCAHDAPPFSNISSLLDEVLRTTRFIYQEQLESLAAVAESPEAPDGEAPQEPGMQQVTAMVQQVAVPTGAITSREDALVLLEKAARYFRTYEPHTPLAPGLERLINWGRMTVAELMTELLPDDQSRAIYSQLTGVMLDGSDSQRYVAPPAAAVRSDQAAASAEPDPAPASQTDDSWSDQSESEPASSGAPSW</sequence>
<name>A0ABT1NZD7_9GAMM</name>
<comment type="caution">
    <text evidence="3">The sequence shown here is derived from an EMBL/GenBank/DDBJ whole genome shotgun (WGS) entry which is preliminary data.</text>
</comment>
<dbReference type="NCBIfam" id="TIGR03363">
    <property type="entry name" value="VI_chp_8"/>
    <property type="match status" value="1"/>
</dbReference>
<gene>
    <name evidence="3" type="primary">tssA</name>
    <name evidence="3" type="ORF">HXX02_07205</name>
</gene>
<reference evidence="3" key="1">
    <citation type="thesis" date="2020" institute="Technische Universitat Dresden" country="Dresden, Germany">
        <title>The Agarolytic System of Microbulbifer elongatus PORT2, Isolated from Batu Karas, Pangandaran West Java Indonesia.</title>
        <authorList>
            <person name="Anggraeni S.R."/>
        </authorList>
    </citation>
    <scope>NUCLEOTIDE SEQUENCE</scope>
    <source>
        <strain evidence="3">PORT2</strain>
    </source>
</reference>
<evidence type="ECO:0000259" key="2">
    <source>
        <dbReference type="Pfam" id="PF06812"/>
    </source>
</evidence>
<proteinExistence type="predicted"/>
<dbReference type="Proteomes" id="UP001205566">
    <property type="component" value="Unassembled WGS sequence"/>
</dbReference>
<feature type="compositionally biased region" description="Low complexity" evidence="1">
    <location>
        <begin position="383"/>
        <end position="407"/>
    </location>
</feature>
<accession>A0ABT1NZD7</accession>
<protein>
    <submittedName>
        <fullName evidence="3">Type VI secretion system protein TssA</fullName>
    </submittedName>
</protein>
<dbReference type="PANTHER" id="PTHR37951">
    <property type="entry name" value="CYTOPLASMIC PROTEIN-RELATED"/>
    <property type="match status" value="1"/>
</dbReference>
<evidence type="ECO:0000313" key="4">
    <source>
        <dbReference type="Proteomes" id="UP001205566"/>
    </source>
</evidence>
<feature type="compositionally biased region" description="Low complexity" evidence="1">
    <location>
        <begin position="418"/>
        <end position="428"/>
    </location>
</feature>
<evidence type="ECO:0000313" key="3">
    <source>
        <dbReference type="EMBL" id="MCQ3829228.1"/>
    </source>
</evidence>
<dbReference type="EMBL" id="JACASI010000018">
    <property type="protein sequence ID" value="MCQ3829228.1"/>
    <property type="molecule type" value="Genomic_DNA"/>
</dbReference>
<keyword evidence="4" id="KW-1185">Reference proteome</keyword>
<evidence type="ECO:0000256" key="1">
    <source>
        <dbReference type="SAM" id="MobiDB-lite"/>
    </source>
</evidence>
<dbReference type="RefSeq" id="WP_231758722.1">
    <property type="nucleotide sequence ID" value="NZ_CP088953.1"/>
</dbReference>
<dbReference type="InterPro" id="IPR017740">
    <property type="entry name" value="TssA-like"/>
</dbReference>
<feature type="domain" description="ImpA N-terminal" evidence="2">
    <location>
        <begin position="13"/>
        <end position="141"/>
    </location>
</feature>
<organism evidence="3 4">
    <name type="scientific">Microbulbifer elongatus</name>
    <dbReference type="NCBI Taxonomy" id="86173"/>
    <lineage>
        <taxon>Bacteria</taxon>
        <taxon>Pseudomonadati</taxon>
        <taxon>Pseudomonadota</taxon>
        <taxon>Gammaproteobacteria</taxon>
        <taxon>Cellvibrionales</taxon>
        <taxon>Microbulbiferaceae</taxon>
        <taxon>Microbulbifer</taxon>
    </lineage>
</organism>
<dbReference type="Pfam" id="PF06812">
    <property type="entry name" value="ImpA_N"/>
    <property type="match status" value="1"/>
</dbReference>
<dbReference type="PANTHER" id="PTHR37951:SF1">
    <property type="entry name" value="TYPE VI SECRETION SYSTEM COMPONENT TSSA1"/>
    <property type="match status" value="1"/>
</dbReference>
<dbReference type="InterPro" id="IPR010657">
    <property type="entry name" value="ImpA_N"/>
</dbReference>
<feature type="region of interest" description="Disordered" evidence="1">
    <location>
        <begin position="383"/>
        <end position="428"/>
    </location>
</feature>